<dbReference type="PROSITE" id="PS50975">
    <property type="entry name" value="ATP_GRASP"/>
    <property type="match status" value="1"/>
</dbReference>
<protein>
    <submittedName>
        <fullName evidence="4">Acetate--CoA ligase family protein</fullName>
    </submittedName>
</protein>
<dbReference type="Gene3D" id="3.30.470.20">
    <property type="entry name" value="ATP-grasp fold, B domain"/>
    <property type="match status" value="1"/>
</dbReference>
<dbReference type="GO" id="GO:0016874">
    <property type="term" value="F:ligase activity"/>
    <property type="evidence" value="ECO:0007669"/>
    <property type="project" value="UniProtKB-KW"/>
</dbReference>
<evidence type="ECO:0000256" key="2">
    <source>
        <dbReference type="PROSITE-ProRule" id="PRU00409"/>
    </source>
</evidence>
<comment type="caution">
    <text evidence="4">The sequence shown here is derived from an EMBL/GenBank/DDBJ whole genome shotgun (WGS) entry which is preliminary data.</text>
</comment>
<keyword evidence="5" id="KW-1185">Reference proteome</keyword>
<proteinExistence type="predicted"/>
<dbReference type="SUPFAM" id="SSF52210">
    <property type="entry name" value="Succinyl-CoA synthetase domains"/>
    <property type="match status" value="2"/>
</dbReference>
<organism evidence="4 5">
    <name type="scientific">Sphingobium cyanobacteriorum</name>
    <dbReference type="NCBI Taxonomy" id="3063954"/>
    <lineage>
        <taxon>Bacteria</taxon>
        <taxon>Pseudomonadati</taxon>
        <taxon>Pseudomonadota</taxon>
        <taxon>Alphaproteobacteria</taxon>
        <taxon>Sphingomonadales</taxon>
        <taxon>Sphingomonadaceae</taxon>
        <taxon>Sphingobium</taxon>
    </lineage>
</organism>
<name>A0ABT8ZQD3_9SPHN</name>
<dbReference type="Pfam" id="PF13549">
    <property type="entry name" value="ATP-grasp_5"/>
    <property type="match status" value="1"/>
</dbReference>
<dbReference type="InterPro" id="IPR003781">
    <property type="entry name" value="CoA-bd"/>
</dbReference>
<gene>
    <name evidence="4" type="ORF">Q4610_16915</name>
</gene>
<feature type="domain" description="ATP-grasp" evidence="3">
    <location>
        <begin position="503"/>
        <end position="554"/>
    </location>
</feature>
<keyword evidence="4" id="KW-0436">Ligase</keyword>
<dbReference type="Gene3D" id="3.40.50.720">
    <property type="entry name" value="NAD(P)-binding Rossmann-like Domain"/>
    <property type="match status" value="1"/>
</dbReference>
<dbReference type="SUPFAM" id="SSF51735">
    <property type="entry name" value="NAD(P)-binding Rossmann-fold domains"/>
    <property type="match status" value="1"/>
</dbReference>
<dbReference type="SMART" id="SM00881">
    <property type="entry name" value="CoA_binding"/>
    <property type="match status" value="1"/>
</dbReference>
<dbReference type="Pfam" id="PF13380">
    <property type="entry name" value="CoA_binding_2"/>
    <property type="match status" value="1"/>
</dbReference>
<dbReference type="Proteomes" id="UP001176471">
    <property type="component" value="Unassembled WGS sequence"/>
</dbReference>
<dbReference type="InterPro" id="IPR011761">
    <property type="entry name" value="ATP-grasp"/>
</dbReference>
<dbReference type="InterPro" id="IPR016102">
    <property type="entry name" value="Succinyl-CoA_synth-like"/>
</dbReference>
<dbReference type="Gene3D" id="3.40.50.261">
    <property type="entry name" value="Succinyl-CoA synthetase domains"/>
    <property type="match status" value="2"/>
</dbReference>
<sequence>MTVDMLTPPAAAATSSLDRLLRPRSVVIVGASDKPGALGASVLSNLDRNGFAGDIHLINPKRAEIGGRPCLPSVDALPDGVDVAVLAIPRIAVLDTIRALAARRVGAAIIFSAGFAEGGEEGLAQQREIGRIAAESGMVVEGPNCLGMTNFIDRVPLTFVETDARPLGDRAGIGIVSQSGAMACVLGTTLAARDLGLSFSISTGNEAASGVEDYVDYLLEDGSTQVIAMIVEQFRKPARFLAAARRARLLGKTIILLHPGKSSAARESAATHTGAMAGDYQLMRVKVERAGVIVAETLEELGDVTEIALRCPAIPAGGVAVLGESGAFKALTLDLCESLDLDLPPVDDASAPALRAALPDFVGVSNPLDITAQGLVEPDLYYRTLAALFGDDRFGSVVAGIIQTDPVTVGIKLPPILRAVGTLGPTKPVIFAGLDEGAAVSPDYMAQLRAYGIPYFPSTERALRALKRLNDHARRDFTEGDVSPLPAPGLPAAGGVIPEYRAKQILAPLGIPFPTGAFCATIDDALTAAQRIGYPVALKAQSASLSHKSDAGGVILNLGDADALRAGWDRLHANVAAYDAGITLDGALLEGMGERGVELIIGAKNDPDWGPVILAGFGGVTAEIHQDVRLLTPDLPLDAIIAELFRLKGAPLLRGFRGSPPLDVPAAARIIATLGRILLAEPTIGEIDLNPVILYADGAVALDALMLTTARQA</sequence>
<dbReference type="RefSeq" id="WP_304537151.1">
    <property type="nucleotide sequence ID" value="NZ_JAUQOM010000011.1"/>
</dbReference>
<evidence type="ECO:0000259" key="3">
    <source>
        <dbReference type="PROSITE" id="PS50975"/>
    </source>
</evidence>
<reference evidence="4" key="1">
    <citation type="submission" date="2023-07" db="EMBL/GenBank/DDBJ databases">
        <title>Bacterial whole genome sequence for Sphingobium sp. HBC34.</title>
        <authorList>
            <person name="Le V."/>
            <person name="Ko S.-R."/>
            <person name="Ahn C.-Y."/>
            <person name="Oh H.-M."/>
        </authorList>
    </citation>
    <scope>NUCLEOTIDE SEQUENCE</scope>
    <source>
        <strain evidence="4">HBC34</strain>
    </source>
</reference>
<evidence type="ECO:0000313" key="4">
    <source>
        <dbReference type="EMBL" id="MDO7836731.1"/>
    </source>
</evidence>
<dbReference type="Gene3D" id="3.30.1490.20">
    <property type="entry name" value="ATP-grasp fold, A domain"/>
    <property type="match status" value="1"/>
</dbReference>
<dbReference type="InterPro" id="IPR036291">
    <property type="entry name" value="NAD(P)-bd_dom_sf"/>
</dbReference>
<dbReference type="PANTHER" id="PTHR42793">
    <property type="entry name" value="COA BINDING DOMAIN CONTAINING PROTEIN"/>
    <property type="match status" value="1"/>
</dbReference>
<dbReference type="Pfam" id="PF13607">
    <property type="entry name" value="Succ_CoA_lig"/>
    <property type="match status" value="1"/>
</dbReference>
<dbReference type="InterPro" id="IPR032875">
    <property type="entry name" value="Succ_CoA_lig_flav_dom"/>
</dbReference>
<keyword evidence="2" id="KW-0547">Nucleotide-binding</keyword>
<dbReference type="PANTHER" id="PTHR42793:SF1">
    <property type="entry name" value="PEPTIDYL-LYSINE N-ACETYLTRANSFERASE PATZ"/>
    <property type="match status" value="1"/>
</dbReference>
<evidence type="ECO:0000256" key="1">
    <source>
        <dbReference type="ARBA" id="ARBA00022532"/>
    </source>
</evidence>
<dbReference type="SUPFAM" id="SSF56059">
    <property type="entry name" value="Glutathione synthetase ATP-binding domain-like"/>
    <property type="match status" value="1"/>
</dbReference>
<evidence type="ECO:0000313" key="5">
    <source>
        <dbReference type="Proteomes" id="UP001176471"/>
    </source>
</evidence>
<keyword evidence="1" id="KW-0816">Tricarboxylic acid cycle</keyword>
<dbReference type="InterPro" id="IPR013815">
    <property type="entry name" value="ATP_grasp_subdomain_1"/>
</dbReference>
<accession>A0ABT8ZQD3</accession>
<keyword evidence="2" id="KW-0067">ATP-binding</keyword>
<dbReference type="EMBL" id="JAUQOM010000011">
    <property type="protein sequence ID" value="MDO7836731.1"/>
    <property type="molecule type" value="Genomic_DNA"/>
</dbReference>